<dbReference type="EMBL" id="CP018153">
    <property type="protein sequence ID" value="APG59237.1"/>
    <property type="molecule type" value="Genomic_DNA"/>
</dbReference>
<protein>
    <recommendedName>
        <fullName evidence="2">DUF2059 domain-containing protein</fullName>
    </recommendedName>
</protein>
<gene>
    <name evidence="3" type="ORF">LPB144_01910</name>
</gene>
<organism evidence="3 4">
    <name type="scientific">Christiangramia salexigens</name>
    <dbReference type="NCBI Taxonomy" id="1913577"/>
    <lineage>
        <taxon>Bacteria</taxon>
        <taxon>Pseudomonadati</taxon>
        <taxon>Bacteroidota</taxon>
        <taxon>Flavobacteriia</taxon>
        <taxon>Flavobacteriales</taxon>
        <taxon>Flavobacteriaceae</taxon>
        <taxon>Christiangramia</taxon>
    </lineage>
</organism>
<dbReference type="STRING" id="1913577.LPB144_01910"/>
<reference evidence="3 4" key="1">
    <citation type="submission" date="2016-11" db="EMBL/GenBank/DDBJ databases">
        <title>Gramella sp. LPB0144 isolated from marine environment.</title>
        <authorList>
            <person name="Kim E."/>
            <person name="Yi H."/>
        </authorList>
    </citation>
    <scope>NUCLEOTIDE SEQUENCE [LARGE SCALE GENOMIC DNA]</scope>
    <source>
        <strain evidence="3 4">LPB0144</strain>
    </source>
</reference>
<accession>A0A1L3J291</accession>
<proteinExistence type="predicted"/>
<name>A0A1L3J291_9FLAO</name>
<dbReference type="Pfam" id="PF09832">
    <property type="entry name" value="DUF2059"/>
    <property type="match status" value="1"/>
</dbReference>
<dbReference type="RefSeq" id="WP_072551893.1">
    <property type="nucleotide sequence ID" value="NZ_CP018153.1"/>
</dbReference>
<dbReference type="Proteomes" id="UP000182510">
    <property type="component" value="Chromosome"/>
</dbReference>
<dbReference type="KEGG" id="grl:LPB144_01910"/>
<dbReference type="AlphaFoldDB" id="A0A1L3J291"/>
<dbReference type="InterPro" id="IPR018637">
    <property type="entry name" value="DUF2059"/>
</dbReference>
<evidence type="ECO:0000256" key="1">
    <source>
        <dbReference type="SAM" id="SignalP"/>
    </source>
</evidence>
<evidence type="ECO:0000259" key="2">
    <source>
        <dbReference type="Pfam" id="PF09832"/>
    </source>
</evidence>
<evidence type="ECO:0000313" key="3">
    <source>
        <dbReference type="EMBL" id="APG59237.1"/>
    </source>
</evidence>
<keyword evidence="4" id="KW-1185">Reference proteome</keyword>
<feature type="domain" description="DUF2059" evidence="2">
    <location>
        <begin position="71"/>
        <end position="127"/>
    </location>
</feature>
<feature type="signal peptide" evidence="1">
    <location>
        <begin position="1"/>
        <end position="19"/>
    </location>
</feature>
<evidence type="ECO:0000313" key="4">
    <source>
        <dbReference type="Proteomes" id="UP000182510"/>
    </source>
</evidence>
<dbReference type="OrthoDB" id="1143459at2"/>
<keyword evidence="1" id="KW-0732">Signal</keyword>
<sequence length="134" mass="15335">MKKLLFSVMLLSIGFNSYAQEAMTIEEKAVQLIELTAGQSFEVMTEPLVNMIPEENREAFKKELKESRHKLYSQMAVIYTENYTETEIDKILAFYDTPVGKKIVATTPDLMKKGMELGQAWGMELQPLIAKYSK</sequence>
<feature type="chain" id="PRO_5013312753" description="DUF2059 domain-containing protein" evidence="1">
    <location>
        <begin position="20"/>
        <end position="134"/>
    </location>
</feature>